<evidence type="ECO:0000256" key="4">
    <source>
        <dbReference type="ARBA" id="ARBA00022982"/>
    </source>
</evidence>
<accession>A0A918PE58</accession>
<reference evidence="10" key="1">
    <citation type="journal article" date="2014" name="Int. J. Syst. Evol. Microbiol.">
        <title>Complete genome sequence of Corynebacterium casei LMG S-19264T (=DSM 44701T), isolated from a smear-ripened cheese.</title>
        <authorList>
            <consortium name="US DOE Joint Genome Institute (JGI-PGF)"/>
            <person name="Walter F."/>
            <person name="Albersmeier A."/>
            <person name="Kalinowski J."/>
            <person name="Ruckert C."/>
        </authorList>
    </citation>
    <scope>NUCLEOTIDE SEQUENCE</scope>
    <source>
        <strain evidence="10">KCTC 32255</strain>
    </source>
</reference>
<dbReference type="GO" id="GO:0020037">
    <property type="term" value="F:heme binding"/>
    <property type="evidence" value="ECO:0007669"/>
    <property type="project" value="InterPro"/>
</dbReference>
<feature type="compositionally biased region" description="Low complexity" evidence="7">
    <location>
        <begin position="41"/>
        <end position="66"/>
    </location>
</feature>
<evidence type="ECO:0000256" key="1">
    <source>
        <dbReference type="ARBA" id="ARBA00022448"/>
    </source>
</evidence>
<dbReference type="Gene3D" id="1.10.760.10">
    <property type="entry name" value="Cytochrome c-like domain"/>
    <property type="match status" value="1"/>
</dbReference>
<dbReference type="AlphaFoldDB" id="A0A918PE58"/>
<name>A0A918PE58_9SPHN</name>
<dbReference type="PROSITE" id="PS51257">
    <property type="entry name" value="PROKAR_LIPOPROTEIN"/>
    <property type="match status" value="1"/>
</dbReference>
<dbReference type="PROSITE" id="PS51007">
    <property type="entry name" value="CYTC"/>
    <property type="match status" value="1"/>
</dbReference>
<evidence type="ECO:0000256" key="7">
    <source>
        <dbReference type="SAM" id="MobiDB-lite"/>
    </source>
</evidence>
<comment type="caution">
    <text evidence="10">The sequence shown here is derived from an EMBL/GenBank/DDBJ whole genome shotgun (WGS) entry which is preliminary data.</text>
</comment>
<feature type="compositionally biased region" description="Low complexity" evidence="7">
    <location>
        <begin position="76"/>
        <end position="91"/>
    </location>
</feature>
<dbReference type="EMBL" id="BMZA01000005">
    <property type="protein sequence ID" value="GGZ03210.1"/>
    <property type="molecule type" value="Genomic_DNA"/>
</dbReference>
<evidence type="ECO:0000313" key="10">
    <source>
        <dbReference type="EMBL" id="GGZ03210.1"/>
    </source>
</evidence>
<feature type="signal peptide" evidence="8">
    <location>
        <begin position="1"/>
        <end position="19"/>
    </location>
</feature>
<feature type="chain" id="PRO_5038048134" description="Cytochrome c domain-containing protein" evidence="8">
    <location>
        <begin position="20"/>
        <end position="195"/>
    </location>
</feature>
<dbReference type="PRINTS" id="PR00604">
    <property type="entry name" value="CYTCHRMECIAB"/>
</dbReference>
<keyword evidence="1" id="KW-0813">Transport</keyword>
<evidence type="ECO:0000256" key="5">
    <source>
        <dbReference type="ARBA" id="ARBA00023004"/>
    </source>
</evidence>
<evidence type="ECO:0000256" key="2">
    <source>
        <dbReference type="ARBA" id="ARBA00022617"/>
    </source>
</evidence>
<reference evidence="10" key="2">
    <citation type="submission" date="2020-09" db="EMBL/GenBank/DDBJ databases">
        <authorList>
            <person name="Sun Q."/>
            <person name="Kim S."/>
        </authorList>
    </citation>
    <scope>NUCLEOTIDE SEQUENCE</scope>
    <source>
        <strain evidence="10">KCTC 32255</strain>
    </source>
</reference>
<dbReference type="Pfam" id="PF00034">
    <property type="entry name" value="Cytochrom_C"/>
    <property type="match status" value="1"/>
</dbReference>
<keyword evidence="3 6" id="KW-0479">Metal-binding</keyword>
<feature type="region of interest" description="Disordered" evidence="7">
    <location>
        <begin position="31"/>
        <end position="93"/>
    </location>
</feature>
<dbReference type="InterPro" id="IPR036909">
    <property type="entry name" value="Cyt_c-like_dom_sf"/>
</dbReference>
<keyword evidence="2 6" id="KW-0349">Heme</keyword>
<evidence type="ECO:0000313" key="11">
    <source>
        <dbReference type="Proteomes" id="UP000648075"/>
    </source>
</evidence>
<dbReference type="RefSeq" id="WP_189620830.1">
    <property type="nucleotide sequence ID" value="NZ_BMZA01000005.1"/>
</dbReference>
<keyword evidence="11" id="KW-1185">Reference proteome</keyword>
<evidence type="ECO:0000256" key="3">
    <source>
        <dbReference type="ARBA" id="ARBA00022723"/>
    </source>
</evidence>
<protein>
    <recommendedName>
        <fullName evidence="9">Cytochrome c domain-containing protein</fullName>
    </recommendedName>
</protein>
<evidence type="ECO:0000259" key="9">
    <source>
        <dbReference type="PROSITE" id="PS51007"/>
    </source>
</evidence>
<feature type="domain" description="Cytochrome c" evidence="9">
    <location>
        <begin position="96"/>
        <end position="195"/>
    </location>
</feature>
<dbReference type="InterPro" id="IPR009056">
    <property type="entry name" value="Cyt_c-like_dom"/>
</dbReference>
<dbReference type="GO" id="GO:0046872">
    <property type="term" value="F:metal ion binding"/>
    <property type="evidence" value="ECO:0007669"/>
    <property type="project" value="UniProtKB-KW"/>
</dbReference>
<evidence type="ECO:0000256" key="8">
    <source>
        <dbReference type="SAM" id="SignalP"/>
    </source>
</evidence>
<sequence>MGFRLTASLAASLSALALAACSGAKDSEETTVPAAATTSEAPVADETAAPAEAAVATPAPAASATPEPTPTPTPSATPTAKASAAPAKAAPAAPPPVAVVAPATFARCAVCHNAEKGAGDKLGPNLFGVYGHKMGQGSFAFSDATRNAGLTLDDATLDKWLENPRALVPGNRMSFPGLKDAAKRQEIIDYLKQLH</sequence>
<dbReference type="InterPro" id="IPR002327">
    <property type="entry name" value="Cyt_c_1A/1B"/>
</dbReference>
<dbReference type="Proteomes" id="UP000648075">
    <property type="component" value="Unassembled WGS sequence"/>
</dbReference>
<evidence type="ECO:0000256" key="6">
    <source>
        <dbReference type="PROSITE-ProRule" id="PRU00433"/>
    </source>
</evidence>
<proteinExistence type="predicted"/>
<gene>
    <name evidence="10" type="ORF">GCM10011614_17640</name>
</gene>
<dbReference type="GO" id="GO:0009055">
    <property type="term" value="F:electron transfer activity"/>
    <property type="evidence" value="ECO:0007669"/>
    <property type="project" value="InterPro"/>
</dbReference>
<keyword evidence="8" id="KW-0732">Signal</keyword>
<keyword evidence="4" id="KW-0249">Electron transport</keyword>
<keyword evidence="5 6" id="KW-0408">Iron</keyword>
<dbReference type="SUPFAM" id="SSF46626">
    <property type="entry name" value="Cytochrome c"/>
    <property type="match status" value="1"/>
</dbReference>
<organism evidence="10 11">
    <name type="scientific">Novosphingobium colocasiae</name>
    <dbReference type="NCBI Taxonomy" id="1256513"/>
    <lineage>
        <taxon>Bacteria</taxon>
        <taxon>Pseudomonadati</taxon>
        <taxon>Pseudomonadota</taxon>
        <taxon>Alphaproteobacteria</taxon>
        <taxon>Sphingomonadales</taxon>
        <taxon>Sphingomonadaceae</taxon>
        <taxon>Novosphingobium</taxon>
    </lineage>
</organism>
<dbReference type="PANTHER" id="PTHR11961">
    <property type="entry name" value="CYTOCHROME C"/>
    <property type="match status" value="1"/>
</dbReference>